<dbReference type="eggNOG" id="ENOG502S8HV">
    <property type="taxonomic scope" value="Eukaryota"/>
</dbReference>
<evidence type="ECO:0000313" key="3">
    <source>
        <dbReference type="EMBL" id="EOY22720.1"/>
    </source>
</evidence>
<dbReference type="Pfam" id="PF14368">
    <property type="entry name" value="LTP_2"/>
    <property type="match status" value="1"/>
</dbReference>
<dbReference type="SUPFAM" id="SSF47699">
    <property type="entry name" value="Bifunctional inhibitor/lipid-transfer protein/seed storage 2S albumin"/>
    <property type="match status" value="1"/>
</dbReference>
<dbReference type="OMA" id="GRNVPQH"/>
<sequence length="110" mass="11694">MAGSWAGTVILVVVVVACVSEVPMGRGDMSPSQCKEEQRLLVNACRAVIFGRSPSPSCCERVRVTHVECVCPVITPQLAALIGVERTIKQIEGCGRAVPHNFKCGSITTP</sequence>
<keyword evidence="1" id="KW-0732">Signal</keyword>
<gene>
    <name evidence="3" type="ORF">TCM_014806</name>
</gene>
<protein>
    <submittedName>
        <fullName evidence="3">Bifunctional inhibitor/lipid-transfer protein/seed storage 2S albumin superfamily protein</fullName>
    </submittedName>
</protein>
<organism evidence="3 4">
    <name type="scientific">Theobroma cacao</name>
    <name type="common">Cacao</name>
    <name type="synonym">Cocoa</name>
    <dbReference type="NCBI Taxonomy" id="3641"/>
    <lineage>
        <taxon>Eukaryota</taxon>
        <taxon>Viridiplantae</taxon>
        <taxon>Streptophyta</taxon>
        <taxon>Embryophyta</taxon>
        <taxon>Tracheophyta</taxon>
        <taxon>Spermatophyta</taxon>
        <taxon>Magnoliopsida</taxon>
        <taxon>eudicotyledons</taxon>
        <taxon>Gunneridae</taxon>
        <taxon>Pentapetalae</taxon>
        <taxon>rosids</taxon>
        <taxon>malvids</taxon>
        <taxon>Malvales</taxon>
        <taxon>Malvaceae</taxon>
        <taxon>Byttnerioideae</taxon>
        <taxon>Theobroma</taxon>
    </lineage>
</organism>
<proteinExistence type="predicted"/>
<dbReference type="PANTHER" id="PTHR33286">
    <property type="entry name" value="BIFUNCTIONAL INHIBITOR/LIPID-TRANSFER PROTEIN/SEED STORAGE 2S ALBUMIN SUPERFAMILY PROTEIN"/>
    <property type="match status" value="1"/>
</dbReference>
<dbReference type="Gene3D" id="1.10.110.10">
    <property type="entry name" value="Plant lipid-transfer and hydrophobic proteins"/>
    <property type="match status" value="1"/>
</dbReference>
<dbReference type="Proteomes" id="UP000026915">
    <property type="component" value="Chromosome 3"/>
</dbReference>
<dbReference type="InParanoid" id="A0A061FYZ3"/>
<feature type="chain" id="PRO_5001602428" evidence="1">
    <location>
        <begin position="22"/>
        <end position="110"/>
    </location>
</feature>
<feature type="domain" description="Bifunctional inhibitor/plant lipid transfer protein/seed storage helical" evidence="2">
    <location>
        <begin position="15"/>
        <end position="104"/>
    </location>
</feature>
<dbReference type="Gramene" id="EOY22720">
    <property type="protein sequence ID" value="EOY22720"/>
    <property type="gene ID" value="TCM_014806"/>
</dbReference>
<reference evidence="3 4" key="1">
    <citation type="journal article" date="2013" name="Genome Biol.">
        <title>The genome sequence of the most widely cultivated cacao type and its use to identify candidate genes regulating pod color.</title>
        <authorList>
            <person name="Motamayor J.C."/>
            <person name="Mockaitis K."/>
            <person name="Schmutz J."/>
            <person name="Haiminen N."/>
            <person name="Iii D.L."/>
            <person name="Cornejo O."/>
            <person name="Findley S.D."/>
            <person name="Zheng P."/>
            <person name="Utro F."/>
            <person name="Royaert S."/>
            <person name="Saski C."/>
            <person name="Jenkins J."/>
            <person name="Podicheti R."/>
            <person name="Zhao M."/>
            <person name="Scheffler B.E."/>
            <person name="Stack J.C."/>
            <person name="Feltus F.A."/>
            <person name="Mustiga G.M."/>
            <person name="Amores F."/>
            <person name="Phillips W."/>
            <person name="Marelli J.P."/>
            <person name="May G.D."/>
            <person name="Shapiro H."/>
            <person name="Ma J."/>
            <person name="Bustamante C.D."/>
            <person name="Schnell R.J."/>
            <person name="Main D."/>
            <person name="Gilbert D."/>
            <person name="Parida L."/>
            <person name="Kuhn D.N."/>
        </authorList>
    </citation>
    <scope>NUCLEOTIDE SEQUENCE [LARGE SCALE GENOMIC DNA]</scope>
    <source>
        <strain evidence="4">cv. Matina 1-6</strain>
    </source>
</reference>
<evidence type="ECO:0000259" key="2">
    <source>
        <dbReference type="Pfam" id="PF14368"/>
    </source>
</evidence>
<evidence type="ECO:0000256" key="1">
    <source>
        <dbReference type="SAM" id="SignalP"/>
    </source>
</evidence>
<dbReference type="PANTHER" id="PTHR33286:SF7">
    <property type="entry name" value="BIFUNCTIONAL INHIBITOR_PLANT LIPID TRANSFER PROTEIN_SEED STORAGE HELICAL DOMAIN-CONTAINING PROTEIN"/>
    <property type="match status" value="1"/>
</dbReference>
<evidence type="ECO:0000313" key="4">
    <source>
        <dbReference type="Proteomes" id="UP000026915"/>
    </source>
</evidence>
<accession>A0A061FYZ3</accession>
<dbReference type="HOGENOM" id="CLU_141918_2_0_1"/>
<feature type="signal peptide" evidence="1">
    <location>
        <begin position="1"/>
        <end position="21"/>
    </location>
</feature>
<dbReference type="InterPro" id="IPR036312">
    <property type="entry name" value="Bifun_inhib/LTP/seed_sf"/>
</dbReference>
<name>A0A061FYZ3_THECC</name>
<dbReference type="EMBL" id="CM001881">
    <property type="protein sequence ID" value="EOY22720.1"/>
    <property type="molecule type" value="Genomic_DNA"/>
</dbReference>
<dbReference type="AlphaFoldDB" id="A0A061FYZ3"/>
<keyword evidence="4" id="KW-1185">Reference proteome</keyword>
<dbReference type="InterPro" id="IPR016140">
    <property type="entry name" value="Bifunc_inhib/LTP/seed_store"/>
</dbReference>